<dbReference type="PANTHER" id="PTHR37542:SF3">
    <property type="entry name" value="PRION-INHIBITION AND PROPAGATION HELO DOMAIN-CONTAINING PROTEIN"/>
    <property type="match status" value="1"/>
</dbReference>
<dbReference type="RefSeq" id="XP_003052494.1">
    <property type="nucleotide sequence ID" value="XM_003052448.1"/>
</dbReference>
<dbReference type="GeneID" id="9663660"/>
<dbReference type="PROSITE" id="PS50011">
    <property type="entry name" value="PROTEIN_KINASE_DOM"/>
    <property type="match status" value="1"/>
</dbReference>
<dbReference type="Pfam" id="PF14479">
    <property type="entry name" value="HeLo"/>
    <property type="match status" value="1"/>
</dbReference>
<dbReference type="InterPro" id="IPR000719">
    <property type="entry name" value="Prot_kinase_dom"/>
</dbReference>
<evidence type="ECO:0000313" key="3">
    <source>
        <dbReference type="Proteomes" id="UP000005206"/>
    </source>
</evidence>
<dbReference type="AlphaFoldDB" id="C7YLG3"/>
<dbReference type="Gene3D" id="1.20.120.1020">
    <property type="entry name" value="Prion-inhibition and propagation, HeLo domain"/>
    <property type="match status" value="1"/>
</dbReference>
<dbReference type="Proteomes" id="UP000005206">
    <property type="component" value="Chromosome 3"/>
</dbReference>
<evidence type="ECO:0000259" key="1">
    <source>
        <dbReference type="PROSITE" id="PS50011"/>
    </source>
</evidence>
<dbReference type="VEuPathDB" id="FungiDB:NECHADRAFT_77521"/>
<proteinExistence type="predicted"/>
<dbReference type="OMA" id="PAHREFQ"/>
<protein>
    <recommendedName>
        <fullName evidence="1">Protein kinase domain-containing protein</fullName>
    </recommendedName>
</protein>
<feature type="domain" description="Protein kinase" evidence="1">
    <location>
        <begin position="243"/>
        <end position="565"/>
    </location>
</feature>
<accession>C7YLG3</accession>
<dbReference type="OrthoDB" id="1911848at2759"/>
<dbReference type="KEGG" id="nhe:NECHADRAFT_77521"/>
<dbReference type="HOGENOM" id="CLU_017444_1_0_1"/>
<evidence type="ECO:0000313" key="2">
    <source>
        <dbReference type="EMBL" id="EEU46781.1"/>
    </source>
</evidence>
<dbReference type="EMBL" id="GG698897">
    <property type="protein sequence ID" value="EEU46781.1"/>
    <property type="molecule type" value="Genomic_DNA"/>
</dbReference>
<dbReference type="STRING" id="660122.C7YLG3"/>
<dbReference type="SUPFAM" id="SSF56112">
    <property type="entry name" value="Protein kinase-like (PK-like)"/>
    <property type="match status" value="1"/>
</dbReference>
<organism evidence="2 3">
    <name type="scientific">Fusarium vanettenii (strain ATCC MYA-4622 / CBS 123669 / FGSC 9596 / NRRL 45880 / 77-13-4)</name>
    <name type="common">Fusarium solani subsp. pisi</name>
    <dbReference type="NCBI Taxonomy" id="660122"/>
    <lineage>
        <taxon>Eukaryota</taxon>
        <taxon>Fungi</taxon>
        <taxon>Dikarya</taxon>
        <taxon>Ascomycota</taxon>
        <taxon>Pezizomycotina</taxon>
        <taxon>Sordariomycetes</taxon>
        <taxon>Hypocreomycetidae</taxon>
        <taxon>Hypocreales</taxon>
        <taxon>Nectriaceae</taxon>
        <taxon>Fusarium</taxon>
        <taxon>Fusarium solani species complex</taxon>
        <taxon>Fusarium vanettenii</taxon>
    </lineage>
</organism>
<dbReference type="eggNOG" id="ENOG502RXKN">
    <property type="taxonomic scope" value="Eukaryota"/>
</dbReference>
<dbReference type="InterPro" id="IPR011009">
    <property type="entry name" value="Kinase-like_dom_sf"/>
</dbReference>
<dbReference type="InterPro" id="IPR038305">
    <property type="entry name" value="HeLo_sf"/>
</dbReference>
<keyword evidence="3" id="KW-1185">Reference proteome</keyword>
<dbReference type="GO" id="GO:0005524">
    <property type="term" value="F:ATP binding"/>
    <property type="evidence" value="ECO:0007669"/>
    <property type="project" value="InterPro"/>
</dbReference>
<dbReference type="InParanoid" id="C7YLG3"/>
<dbReference type="Gene3D" id="1.10.510.10">
    <property type="entry name" value="Transferase(Phosphotransferase) domain 1"/>
    <property type="match status" value="1"/>
</dbReference>
<reference evidence="2 3" key="1">
    <citation type="journal article" date="2009" name="PLoS Genet.">
        <title>The genome of Nectria haematococca: contribution of supernumerary chromosomes to gene expansion.</title>
        <authorList>
            <person name="Coleman J.J."/>
            <person name="Rounsley S.D."/>
            <person name="Rodriguez-Carres M."/>
            <person name="Kuo A."/>
            <person name="Wasmann C.C."/>
            <person name="Grimwood J."/>
            <person name="Schmutz J."/>
            <person name="Taga M."/>
            <person name="White G.J."/>
            <person name="Zhou S."/>
            <person name="Schwartz D.C."/>
            <person name="Freitag M."/>
            <person name="Ma L.J."/>
            <person name="Danchin E.G."/>
            <person name="Henrissat B."/>
            <person name="Coutinho P.M."/>
            <person name="Nelson D.R."/>
            <person name="Straney D."/>
            <person name="Napoli C.A."/>
            <person name="Barker B.M."/>
            <person name="Gribskov M."/>
            <person name="Rep M."/>
            <person name="Kroken S."/>
            <person name="Molnar I."/>
            <person name="Rensing C."/>
            <person name="Kennell J.C."/>
            <person name="Zamora J."/>
            <person name="Farman M.L."/>
            <person name="Selker E.U."/>
            <person name="Salamov A."/>
            <person name="Shapiro H."/>
            <person name="Pangilinan J."/>
            <person name="Lindquist E."/>
            <person name="Lamers C."/>
            <person name="Grigoriev I.V."/>
            <person name="Geiser D.M."/>
            <person name="Covert S.F."/>
            <person name="Temporini E."/>
            <person name="Vanetten H.D."/>
        </authorList>
    </citation>
    <scope>NUCLEOTIDE SEQUENCE [LARGE SCALE GENOMIC DNA]</scope>
    <source>
        <strain evidence="3">ATCC MYA-4622 / CBS 123669 / FGSC 9596 / NRRL 45880 / 77-13-4</strain>
    </source>
</reference>
<gene>
    <name evidence="2" type="ORF">NECHADRAFT_77521</name>
</gene>
<dbReference type="InterPro" id="IPR029498">
    <property type="entry name" value="HeLo_dom"/>
</dbReference>
<dbReference type="GO" id="GO:0004672">
    <property type="term" value="F:protein kinase activity"/>
    <property type="evidence" value="ECO:0007669"/>
    <property type="project" value="InterPro"/>
</dbReference>
<sequence length="565" mass="63270">MADPLSVAGLALGSASILFQVFAENSGLASTVHLMLTEGLGIRFMLDVKEVPEEYQTLRFRLTLEETRLSSWGKAVGLDIDQPAMTITIPDHVRYLAQGHMEPLLRRIQRFISESPSFDRPSYETHGKDRQFRSKVRDTMHKAKDQIKWVTFRMSELEELVEYARHVNDTVIALSELKTQQKIYEEAKATNMALLEVRNTVGGLKEMIEALGVNNGPGLMRNQTEDLLRDLAQLKKQRLQGQADVDRPISAGDESSFKLPRDRVGTLDEEELAMSRWEAEVGGKPGYWVEFKRYPQPSQPSRPTKDELERLVVRELAMLLHLKLPPSFRVPRCVGYYDHDGAFGLLFEKPHEEASIVALSHCLEQETSQPDLGSRLALARAVAETVCQLHAVDWLHKALRASNILLFEQPDKPITYAEPCVSGFELARPASQPNLTQAADPGGEDDDFYRHPNNRLCNPGHRSHSYCKEFDLYSLGILLIEIALWSPIKQVVGAVGANKPGEVTEHMLNESDEIMGKVRFAMGTSFAGAVSECLQGLGSRGESESYVVSFERLVVKMIRGITVSG</sequence>
<name>C7YLG3_FUSV7</name>
<dbReference type="PANTHER" id="PTHR37542">
    <property type="entry name" value="HELO DOMAIN-CONTAINING PROTEIN-RELATED"/>
    <property type="match status" value="1"/>
</dbReference>